<dbReference type="PANTHER" id="PTHR43411">
    <property type="entry name" value="ADENYLOSUCCINATE LYASE"/>
    <property type="match status" value="1"/>
</dbReference>
<name>A0A843W6A3_COLES</name>
<reference evidence="2" key="1">
    <citation type="submission" date="2017-07" db="EMBL/GenBank/DDBJ databases">
        <title>Taro Niue Genome Assembly and Annotation.</title>
        <authorList>
            <person name="Atibalentja N."/>
            <person name="Keating K."/>
            <person name="Fields C.J."/>
        </authorList>
    </citation>
    <scope>NUCLEOTIDE SEQUENCE</scope>
    <source>
        <strain evidence="2">Niue_2</strain>
        <tissue evidence="2">Leaf</tissue>
    </source>
</reference>
<evidence type="ECO:0000313" key="3">
    <source>
        <dbReference type="Proteomes" id="UP000652761"/>
    </source>
</evidence>
<gene>
    <name evidence="2" type="ORF">Taro_033222</name>
</gene>
<feature type="non-terminal residue" evidence="2">
    <location>
        <position position="228"/>
    </location>
</feature>
<sequence length="228" mass="24641">VSPPEKVSPAPEKVSPPSDLAVVAASPAREKVSPRRTSAAALVGARCEPMEFGAALRSSSSCGASAGGVHRRPSVPCSARPSQRRPSGGLSTLARPPLDSSAGALRCRVSMEVAKTSAAVDMRSGVEGVPDLELSSLTAMSPLDGRYEQKVKDLRPFFSEYGLIRYRVMVEVKWLLKLSEIPEIAEVPSFSEDARSFLDRTLDCKLWTFTNDGRMKTPWANRDIAMYS</sequence>
<dbReference type="SUPFAM" id="SSF48557">
    <property type="entry name" value="L-aspartase-like"/>
    <property type="match status" value="1"/>
</dbReference>
<dbReference type="AlphaFoldDB" id="A0A843W6A3"/>
<protein>
    <recommendedName>
        <fullName evidence="4">Adenylosuccinate lyase</fullName>
    </recommendedName>
</protein>
<proteinExistence type="predicted"/>
<dbReference type="PANTHER" id="PTHR43411:SF1">
    <property type="entry name" value="ADENYLOSUCCINATE LYASE"/>
    <property type="match status" value="1"/>
</dbReference>
<accession>A0A843W6A3</accession>
<dbReference type="Gene3D" id="1.10.275.10">
    <property type="entry name" value="Fumarase/aspartase (N-terminal domain)"/>
    <property type="match status" value="1"/>
</dbReference>
<dbReference type="EMBL" id="NMUH01002520">
    <property type="protein sequence ID" value="MQM00475.1"/>
    <property type="molecule type" value="Genomic_DNA"/>
</dbReference>
<evidence type="ECO:0008006" key="4">
    <source>
        <dbReference type="Google" id="ProtNLM"/>
    </source>
</evidence>
<dbReference type="Proteomes" id="UP000652761">
    <property type="component" value="Unassembled WGS sequence"/>
</dbReference>
<dbReference type="InterPro" id="IPR024083">
    <property type="entry name" value="Fumarase/histidase_N"/>
</dbReference>
<dbReference type="InterPro" id="IPR047136">
    <property type="entry name" value="PurB_bact"/>
</dbReference>
<organism evidence="2 3">
    <name type="scientific">Colocasia esculenta</name>
    <name type="common">Wild taro</name>
    <name type="synonym">Arum esculentum</name>
    <dbReference type="NCBI Taxonomy" id="4460"/>
    <lineage>
        <taxon>Eukaryota</taxon>
        <taxon>Viridiplantae</taxon>
        <taxon>Streptophyta</taxon>
        <taxon>Embryophyta</taxon>
        <taxon>Tracheophyta</taxon>
        <taxon>Spermatophyta</taxon>
        <taxon>Magnoliopsida</taxon>
        <taxon>Liliopsida</taxon>
        <taxon>Araceae</taxon>
        <taxon>Aroideae</taxon>
        <taxon>Colocasieae</taxon>
        <taxon>Colocasia</taxon>
    </lineage>
</organism>
<dbReference type="InterPro" id="IPR008948">
    <property type="entry name" value="L-Aspartase-like"/>
</dbReference>
<feature type="region of interest" description="Disordered" evidence="1">
    <location>
        <begin position="63"/>
        <end position="97"/>
    </location>
</feature>
<evidence type="ECO:0000256" key="1">
    <source>
        <dbReference type="SAM" id="MobiDB-lite"/>
    </source>
</evidence>
<dbReference type="OrthoDB" id="1044719at2759"/>
<keyword evidence="3" id="KW-1185">Reference proteome</keyword>
<dbReference type="GO" id="GO:0003824">
    <property type="term" value="F:catalytic activity"/>
    <property type="evidence" value="ECO:0007669"/>
    <property type="project" value="InterPro"/>
</dbReference>
<evidence type="ECO:0000313" key="2">
    <source>
        <dbReference type="EMBL" id="MQM00475.1"/>
    </source>
</evidence>
<feature type="region of interest" description="Disordered" evidence="1">
    <location>
        <begin position="1"/>
        <end position="33"/>
    </location>
</feature>
<comment type="caution">
    <text evidence="2">The sequence shown here is derived from an EMBL/GenBank/DDBJ whole genome shotgun (WGS) entry which is preliminary data.</text>
</comment>